<dbReference type="VGNC" id="VGNC:7594">
    <property type="gene designation" value="GRINA"/>
</dbReference>
<reference evidence="7" key="2">
    <citation type="submission" date="2025-08" db="UniProtKB">
        <authorList>
            <consortium name="Ensembl"/>
        </authorList>
    </citation>
    <scope>IDENTIFICATION</scope>
</reference>
<dbReference type="Proteomes" id="UP000002277">
    <property type="component" value="Chromosome 8"/>
</dbReference>
<evidence type="ECO:0000256" key="5">
    <source>
        <dbReference type="RuleBase" id="RU004379"/>
    </source>
</evidence>
<comment type="subcellular location">
    <subcellularLocation>
        <location evidence="1">Membrane</location>
        <topology evidence="1">Multi-pass membrane protein</topology>
    </subcellularLocation>
</comment>
<keyword evidence="2 5" id="KW-0812">Transmembrane</keyword>
<feature type="region of interest" description="Disordered" evidence="6">
    <location>
        <begin position="1"/>
        <end position="135"/>
    </location>
</feature>
<evidence type="ECO:0000256" key="3">
    <source>
        <dbReference type="ARBA" id="ARBA00022989"/>
    </source>
</evidence>
<dbReference type="Bgee" id="ENSPTRG00000020674">
    <property type="expression patterns" value="Expressed in dorsolateral prefrontal cortex and 21 other cell types or tissues"/>
</dbReference>
<dbReference type="GeneTree" id="ENSGT01050000244890"/>
<evidence type="ECO:0000256" key="6">
    <source>
        <dbReference type="SAM" id="MobiDB-lite"/>
    </source>
</evidence>
<comment type="caution">
    <text evidence="5">Lacks conserved residue(s) required for the propagation of feature annotation.</text>
</comment>
<evidence type="ECO:0000313" key="7">
    <source>
        <dbReference type="Ensembl" id="ENSPTRP00000091851.1"/>
    </source>
</evidence>
<evidence type="ECO:0000256" key="2">
    <source>
        <dbReference type="ARBA" id="ARBA00022692"/>
    </source>
</evidence>
<dbReference type="PANTHER" id="PTHR23291:SF16">
    <property type="entry name" value="PROTEIN LIFEGUARD 1"/>
    <property type="match status" value="1"/>
</dbReference>
<reference evidence="7 8" key="1">
    <citation type="journal article" date="2005" name="Nature">
        <title>Initial sequence of the chimpanzee genome and comparison with the human genome.</title>
        <authorList>
            <consortium name="Chimpanzee sequencing and analysis consortium"/>
        </authorList>
    </citation>
    <scope>NUCLEOTIDE SEQUENCE [LARGE SCALE GENOMIC DNA]</scope>
</reference>
<reference evidence="7" key="3">
    <citation type="submission" date="2025-09" db="UniProtKB">
        <authorList>
            <consortium name="Ensembl"/>
        </authorList>
    </citation>
    <scope>IDENTIFICATION</scope>
</reference>
<organism evidence="7 8">
    <name type="scientific">Pan troglodytes</name>
    <name type="common">Chimpanzee</name>
    <dbReference type="NCBI Taxonomy" id="9598"/>
    <lineage>
        <taxon>Eukaryota</taxon>
        <taxon>Metazoa</taxon>
        <taxon>Chordata</taxon>
        <taxon>Craniata</taxon>
        <taxon>Vertebrata</taxon>
        <taxon>Euteleostomi</taxon>
        <taxon>Mammalia</taxon>
        <taxon>Eutheria</taxon>
        <taxon>Euarchontoglires</taxon>
        <taxon>Primates</taxon>
        <taxon>Haplorrhini</taxon>
        <taxon>Catarrhini</taxon>
        <taxon>Hominidae</taxon>
        <taxon>Pan</taxon>
    </lineage>
</organism>
<feature type="compositionally biased region" description="Pro residues" evidence="6">
    <location>
        <begin position="102"/>
        <end position="114"/>
    </location>
</feature>
<comment type="similarity">
    <text evidence="5">Belongs to the BI1 family.</text>
</comment>
<feature type="compositionally biased region" description="Pro residues" evidence="6">
    <location>
        <begin position="14"/>
        <end position="49"/>
    </location>
</feature>
<name>A0A2I3TSB0_PANTR</name>
<dbReference type="GO" id="GO:0016020">
    <property type="term" value="C:membrane"/>
    <property type="evidence" value="ECO:0007669"/>
    <property type="project" value="UniProtKB-SubCell"/>
</dbReference>
<accession>A0A2I3TSB0</accession>
<dbReference type="EMBL" id="AACZ04054488">
    <property type="status" value="NOT_ANNOTATED_CDS"/>
    <property type="molecule type" value="Genomic_DNA"/>
</dbReference>
<feature type="compositionally biased region" description="Low complexity" evidence="6">
    <location>
        <begin position="84"/>
        <end position="98"/>
    </location>
</feature>
<dbReference type="InterPro" id="IPR006214">
    <property type="entry name" value="Bax_inhibitor_1-related"/>
</dbReference>
<sequence>MSHEKSFLVSGDNYPPPNPGYPGGPQPPMPPYAQPPYPGAPYPQPPFQPSPYGQPGYPHGPSPYPQGGYPQGPYPQGGYPQGPYPQEVYPQGPYPQGGYPQGPYPQSPFPPNPYGQPQVFPGQDPDCESQEGRGGVAGRAGGGACEWSACVSQPQSVLTASLSYMVGMIASFYNTEAVIMAVGITTAVCFTVVIFSMQVRDRVRLTGRVTLAGGGMLGRQACPSTPLCCHLQFLAVDTQLLLGNKQLSLSPEEYVFAALNLYTDIINIFLYILTIIGRAKE</sequence>
<gene>
    <name evidence="7 9" type="primary">GRINA</name>
</gene>
<dbReference type="Ensembl" id="ENSPTRT00000096023.1">
    <property type="protein sequence ID" value="ENSPTRP00000091851.1"/>
    <property type="gene ID" value="ENSPTRG00000020674.6"/>
</dbReference>
<evidence type="ECO:0000313" key="9">
    <source>
        <dbReference type="VGNC" id="VGNC:7594"/>
    </source>
</evidence>
<feature type="transmembrane region" description="Helical" evidence="5">
    <location>
        <begin position="254"/>
        <end position="276"/>
    </location>
</feature>
<evidence type="ECO:0000256" key="1">
    <source>
        <dbReference type="ARBA" id="ARBA00004141"/>
    </source>
</evidence>
<proteinExistence type="inferred from homology"/>
<keyword evidence="4 5" id="KW-0472">Membrane</keyword>
<dbReference type="AlphaFoldDB" id="A0A2I3TSB0"/>
<feature type="transmembrane region" description="Helical" evidence="5">
    <location>
        <begin position="177"/>
        <end position="197"/>
    </location>
</feature>
<keyword evidence="8" id="KW-1185">Reference proteome</keyword>
<dbReference type="PANTHER" id="PTHR23291">
    <property type="entry name" value="BAX INHIBITOR-RELATED"/>
    <property type="match status" value="1"/>
</dbReference>
<evidence type="ECO:0000256" key="4">
    <source>
        <dbReference type="ARBA" id="ARBA00023136"/>
    </source>
</evidence>
<evidence type="ECO:0000313" key="8">
    <source>
        <dbReference type="Proteomes" id="UP000002277"/>
    </source>
</evidence>
<protein>
    <submittedName>
        <fullName evidence="7">Glutamate ionotropic receptor NMDA type subunit associated protein 1</fullName>
    </submittedName>
</protein>
<keyword evidence="3 5" id="KW-1133">Transmembrane helix</keyword>